<proteinExistence type="predicted"/>
<name>A0A4Q9DXW8_9BACL</name>
<evidence type="ECO:0000256" key="3">
    <source>
        <dbReference type="ARBA" id="ARBA00023163"/>
    </source>
</evidence>
<dbReference type="Pfam" id="PF09339">
    <property type="entry name" value="HTH_IclR"/>
    <property type="match status" value="1"/>
</dbReference>
<gene>
    <name evidence="6" type="ORF">EYB31_03865</name>
</gene>
<dbReference type="Gene3D" id="1.10.10.10">
    <property type="entry name" value="Winged helix-like DNA-binding domain superfamily/Winged helix DNA-binding domain"/>
    <property type="match status" value="1"/>
</dbReference>
<dbReference type="Proteomes" id="UP000293142">
    <property type="component" value="Unassembled WGS sequence"/>
</dbReference>
<dbReference type="PANTHER" id="PTHR30136">
    <property type="entry name" value="HELIX-TURN-HELIX TRANSCRIPTIONAL REGULATOR, ICLR FAMILY"/>
    <property type="match status" value="1"/>
</dbReference>
<dbReference type="AlphaFoldDB" id="A0A4Q9DXW8"/>
<dbReference type="SUPFAM" id="SSF55781">
    <property type="entry name" value="GAF domain-like"/>
    <property type="match status" value="1"/>
</dbReference>
<dbReference type="PROSITE" id="PS51078">
    <property type="entry name" value="ICLR_ED"/>
    <property type="match status" value="1"/>
</dbReference>
<keyword evidence="7" id="KW-1185">Reference proteome</keyword>
<evidence type="ECO:0000259" key="5">
    <source>
        <dbReference type="PROSITE" id="PS51078"/>
    </source>
</evidence>
<dbReference type="InterPro" id="IPR036388">
    <property type="entry name" value="WH-like_DNA-bd_sf"/>
</dbReference>
<reference evidence="6 7" key="1">
    <citation type="submission" date="2019-02" db="EMBL/GenBank/DDBJ databases">
        <title>Paenibacillus sp. nov., isolated from surface-sterilized tissue of Thalictrum simplex L.</title>
        <authorList>
            <person name="Tuo L."/>
        </authorList>
    </citation>
    <scope>NUCLEOTIDE SEQUENCE [LARGE SCALE GENOMIC DNA]</scope>
    <source>
        <strain evidence="6 7">N2SHLJ1</strain>
    </source>
</reference>
<protein>
    <submittedName>
        <fullName evidence="6">IclR family transcriptional regulator</fullName>
    </submittedName>
</protein>
<dbReference type="OrthoDB" id="9791752at2"/>
<keyword evidence="1" id="KW-0805">Transcription regulation</keyword>
<keyword evidence="3" id="KW-0804">Transcription</keyword>
<dbReference type="Pfam" id="PF01614">
    <property type="entry name" value="IclR_C"/>
    <property type="match status" value="1"/>
</dbReference>
<evidence type="ECO:0000259" key="4">
    <source>
        <dbReference type="PROSITE" id="PS51077"/>
    </source>
</evidence>
<keyword evidence="2" id="KW-0238">DNA-binding</keyword>
<feature type="domain" description="IclR-ED" evidence="5">
    <location>
        <begin position="91"/>
        <end position="272"/>
    </location>
</feature>
<dbReference type="Gene3D" id="3.30.450.40">
    <property type="match status" value="1"/>
</dbReference>
<dbReference type="InterPro" id="IPR014757">
    <property type="entry name" value="Tscrpt_reg_IclR_C"/>
</dbReference>
<feature type="domain" description="HTH iclR-type" evidence="4">
    <location>
        <begin position="28"/>
        <end position="90"/>
    </location>
</feature>
<dbReference type="SUPFAM" id="SSF46785">
    <property type="entry name" value="Winged helix' DNA-binding domain"/>
    <property type="match status" value="1"/>
</dbReference>
<evidence type="ECO:0000313" key="6">
    <source>
        <dbReference type="EMBL" id="TBL81235.1"/>
    </source>
</evidence>
<comment type="caution">
    <text evidence="6">The sequence shown here is derived from an EMBL/GenBank/DDBJ whole genome shotgun (WGS) entry which is preliminary data.</text>
</comment>
<evidence type="ECO:0000256" key="1">
    <source>
        <dbReference type="ARBA" id="ARBA00023015"/>
    </source>
</evidence>
<dbReference type="GO" id="GO:0003700">
    <property type="term" value="F:DNA-binding transcription factor activity"/>
    <property type="evidence" value="ECO:0007669"/>
    <property type="project" value="TreeGrafter"/>
</dbReference>
<evidence type="ECO:0000313" key="7">
    <source>
        <dbReference type="Proteomes" id="UP000293142"/>
    </source>
</evidence>
<accession>A0A4Q9DXW8</accession>
<dbReference type="EMBL" id="SIRE01000003">
    <property type="protein sequence ID" value="TBL81235.1"/>
    <property type="molecule type" value="Genomic_DNA"/>
</dbReference>
<dbReference type="InterPro" id="IPR036390">
    <property type="entry name" value="WH_DNA-bd_sf"/>
</dbReference>
<dbReference type="GO" id="GO:0003677">
    <property type="term" value="F:DNA binding"/>
    <property type="evidence" value="ECO:0007669"/>
    <property type="project" value="UniProtKB-KW"/>
</dbReference>
<dbReference type="InterPro" id="IPR050707">
    <property type="entry name" value="HTH_MetabolicPath_Reg"/>
</dbReference>
<dbReference type="GO" id="GO:0045892">
    <property type="term" value="P:negative regulation of DNA-templated transcription"/>
    <property type="evidence" value="ECO:0007669"/>
    <property type="project" value="TreeGrafter"/>
</dbReference>
<dbReference type="InterPro" id="IPR029016">
    <property type="entry name" value="GAF-like_dom_sf"/>
</dbReference>
<dbReference type="PANTHER" id="PTHR30136:SF24">
    <property type="entry name" value="HTH-TYPE TRANSCRIPTIONAL REPRESSOR ALLR"/>
    <property type="match status" value="1"/>
</dbReference>
<sequence length="272" mass="30748">MLESAYICDLDHRNLPRWCVWLAQQEPLSSVYNAIRILREFTLEDKELGITELSQRLGLAKSTIFRLVNTLNGNNLVEKNMYTHKYHLGIGAFELGFAAYHGNELRLIAYPLLNKLMNTVREAVHLGVYDHGEVVFLCKRVPDNHKGTVSKIGKRIPSHCTASGKVLLAHQSDQEINRIIQLGLERYTQKTISDGGVLTEQLRDVRKNGYAIGMAEYNEGVCSIAVPVVNDNGRVIAAISLAMTKSYLYPVQIQNYVKDLKTYSRLITERLT</sequence>
<organism evidence="6 7">
    <name type="scientific">Paenibacillus thalictri</name>
    <dbReference type="NCBI Taxonomy" id="2527873"/>
    <lineage>
        <taxon>Bacteria</taxon>
        <taxon>Bacillati</taxon>
        <taxon>Bacillota</taxon>
        <taxon>Bacilli</taxon>
        <taxon>Bacillales</taxon>
        <taxon>Paenibacillaceae</taxon>
        <taxon>Paenibacillus</taxon>
    </lineage>
</organism>
<dbReference type="PROSITE" id="PS51077">
    <property type="entry name" value="HTH_ICLR"/>
    <property type="match status" value="1"/>
</dbReference>
<evidence type="ECO:0000256" key="2">
    <source>
        <dbReference type="ARBA" id="ARBA00023125"/>
    </source>
</evidence>
<dbReference type="InterPro" id="IPR005471">
    <property type="entry name" value="Tscrpt_reg_IclR_N"/>
</dbReference>
<dbReference type="SMART" id="SM00346">
    <property type="entry name" value="HTH_ICLR"/>
    <property type="match status" value="1"/>
</dbReference>